<organism evidence="1 4">
    <name type="scientific">Rotaria sordida</name>
    <dbReference type="NCBI Taxonomy" id="392033"/>
    <lineage>
        <taxon>Eukaryota</taxon>
        <taxon>Metazoa</taxon>
        <taxon>Spiralia</taxon>
        <taxon>Gnathifera</taxon>
        <taxon>Rotifera</taxon>
        <taxon>Eurotatoria</taxon>
        <taxon>Bdelloidea</taxon>
        <taxon>Philodinida</taxon>
        <taxon>Philodinidae</taxon>
        <taxon>Rotaria</taxon>
    </lineage>
</organism>
<comment type="caution">
    <text evidence="1">The sequence shown here is derived from an EMBL/GenBank/DDBJ whole genome shotgun (WGS) entry which is preliminary data.</text>
</comment>
<dbReference type="AlphaFoldDB" id="A0A813PC65"/>
<evidence type="ECO:0000313" key="3">
    <source>
        <dbReference type="EMBL" id="CAF0788526.1"/>
    </source>
</evidence>
<protein>
    <submittedName>
        <fullName evidence="1">Uncharacterized protein</fullName>
    </submittedName>
</protein>
<dbReference type="EMBL" id="CAJNOH010000034">
    <property type="protein sequence ID" value="CAF0788526.1"/>
    <property type="molecule type" value="Genomic_DNA"/>
</dbReference>
<accession>A0A813PC65</accession>
<reference evidence="1" key="1">
    <citation type="submission" date="2021-02" db="EMBL/GenBank/DDBJ databases">
        <authorList>
            <person name="Nowell W R."/>
        </authorList>
    </citation>
    <scope>NUCLEOTIDE SEQUENCE</scope>
</reference>
<keyword evidence="4" id="KW-1185">Reference proteome</keyword>
<dbReference type="Proteomes" id="UP000663870">
    <property type="component" value="Unassembled WGS sequence"/>
</dbReference>
<name>A0A813PC65_9BILA</name>
<proteinExistence type="predicted"/>
<evidence type="ECO:0000313" key="4">
    <source>
        <dbReference type="Proteomes" id="UP000663870"/>
    </source>
</evidence>
<evidence type="ECO:0000313" key="1">
    <source>
        <dbReference type="EMBL" id="CAF0748390.1"/>
    </source>
</evidence>
<gene>
    <name evidence="1" type="ORF">JXQ802_LOCUS1535</name>
    <name evidence="2" type="ORF">JXQ802_LOCUS1623</name>
    <name evidence="3" type="ORF">PYM288_LOCUS4003</name>
</gene>
<evidence type="ECO:0000313" key="2">
    <source>
        <dbReference type="EMBL" id="CAF0750085.1"/>
    </source>
</evidence>
<dbReference type="Proteomes" id="UP000663854">
    <property type="component" value="Unassembled WGS sequence"/>
</dbReference>
<dbReference type="EMBL" id="CAJNOL010000018">
    <property type="protein sequence ID" value="CAF0750085.1"/>
    <property type="molecule type" value="Genomic_DNA"/>
</dbReference>
<dbReference type="EMBL" id="CAJNOL010000017">
    <property type="protein sequence ID" value="CAF0748390.1"/>
    <property type="molecule type" value="Genomic_DNA"/>
</dbReference>
<sequence length="275" mass="31963">MSLESTTNIQLDTYQKLYSQHHTSRREHQGILIEPLQHLNNDVQNALNKAKHEYENAEEIYHQNFNILKRVFTHKASEEKTQSVLPLKHIYQQRKDLAKKVFELLNEITLEAGPVEMRTYWNGSIAVVYNPITGSTEWRKYWHGGIHGVFNPITGIIEWQQAFQTGVYGVFNPQLNIIEWKKYFHGGIHGVYNPSTGIIEWKSAFHSGVGGVYNPLRRQVEWETCFHGGAVGYFDYDTQSVQWTKKWQHGIALISWDRNANTYLTTASCGWYDDD</sequence>